<feature type="transmembrane region" description="Helical" evidence="2">
    <location>
        <begin position="896"/>
        <end position="915"/>
    </location>
</feature>
<proteinExistence type="predicted"/>
<evidence type="ECO:0000256" key="1">
    <source>
        <dbReference type="SAM" id="Coils"/>
    </source>
</evidence>
<organism evidence="3 4">
    <name type="scientific">Stylonychia lemnae</name>
    <name type="common">Ciliate</name>
    <dbReference type="NCBI Taxonomy" id="5949"/>
    <lineage>
        <taxon>Eukaryota</taxon>
        <taxon>Sar</taxon>
        <taxon>Alveolata</taxon>
        <taxon>Ciliophora</taxon>
        <taxon>Intramacronucleata</taxon>
        <taxon>Spirotrichea</taxon>
        <taxon>Stichotrichia</taxon>
        <taxon>Sporadotrichida</taxon>
        <taxon>Oxytrichidae</taxon>
        <taxon>Stylonychinae</taxon>
        <taxon>Stylonychia</taxon>
    </lineage>
</organism>
<dbReference type="SMART" id="SM00028">
    <property type="entry name" value="TPR"/>
    <property type="match status" value="4"/>
</dbReference>
<name>A0A078B4I0_STYLE</name>
<dbReference type="Pfam" id="PF13424">
    <property type="entry name" value="TPR_12"/>
    <property type="match status" value="1"/>
</dbReference>
<dbReference type="InParanoid" id="A0A078B4I0"/>
<keyword evidence="2" id="KW-1133">Transmembrane helix</keyword>
<dbReference type="SUPFAM" id="SSF48452">
    <property type="entry name" value="TPR-like"/>
    <property type="match status" value="1"/>
</dbReference>
<keyword evidence="2" id="KW-0472">Membrane</keyword>
<dbReference type="AlphaFoldDB" id="A0A078B4I0"/>
<dbReference type="Gene3D" id="1.25.40.10">
    <property type="entry name" value="Tetratricopeptide repeat domain"/>
    <property type="match status" value="3"/>
</dbReference>
<keyword evidence="2" id="KW-0812">Transmembrane</keyword>
<keyword evidence="4" id="KW-1185">Reference proteome</keyword>
<protein>
    <submittedName>
        <fullName evidence="3">Tpr domain containing protein</fullName>
    </submittedName>
</protein>
<accession>A0A078B4I0</accession>
<gene>
    <name evidence="3" type="primary">Contig10771.g11529</name>
    <name evidence="3" type="ORF">STYLEM_17509</name>
</gene>
<evidence type="ECO:0000313" key="4">
    <source>
        <dbReference type="Proteomes" id="UP000039865"/>
    </source>
</evidence>
<keyword evidence="1" id="KW-0175">Coiled coil</keyword>
<feature type="coiled-coil region" evidence="1">
    <location>
        <begin position="227"/>
        <end position="254"/>
    </location>
</feature>
<reference evidence="3 4" key="1">
    <citation type="submission" date="2014-06" db="EMBL/GenBank/DDBJ databases">
        <authorList>
            <person name="Swart Estienne"/>
        </authorList>
    </citation>
    <scope>NUCLEOTIDE SEQUENCE [LARGE SCALE GENOMIC DNA]</scope>
    <source>
        <strain evidence="3 4">130c</strain>
    </source>
</reference>
<dbReference type="OrthoDB" id="381520at2759"/>
<dbReference type="EMBL" id="CCKQ01016509">
    <property type="protein sequence ID" value="CDW88388.1"/>
    <property type="molecule type" value="Genomic_DNA"/>
</dbReference>
<evidence type="ECO:0000256" key="2">
    <source>
        <dbReference type="SAM" id="Phobius"/>
    </source>
</evidence>
<sequence>MDLSFKLQPDLEQKYRLKLNEINQKIHQSYFGEAETQLKELQGQAQKDSDHVVEFLIQHKLIKILYITGEYLQGIKLAEEIIEKIEHLTVRSLKQEEKVTEGKVDKEGENELEKSVKIEDKQDTHRSDEMTYLHIKAKWMLAKIQSKIRDIVKADEHCKYISSIIRSQKDPKNYWKFELKALYLQAKHQECTMEFEQAKRFLVQDAQLLLDKLFPEQAIREDQALPQEQQEAQLEGVENKVIHEEENKDEQKEAKFINIYLIQNRREYAYYLKKFAFYDKAVQQLKDLMADEISYFKLETDQQDGKDLPKFQLQEVNRLSSQQIAGLRSISKTIYYLGKVFGFQHLLKSSLKCFETYRTIGKFLAGHDEIMETFKSLKAQKDVHLKVFSVRNKIVLDHAQDKLNQANQVLVKILGMPIEEESKNYLIARQLKYQGEIMIDKKNIEEAEKLLLASQRMIGAIYSDNHPIIIEFNNNLIELYSAKDEESQKAKAVQISLKNLEIAKQYYGPTSIYMLKQELQIVSNLTNQQQFSQAQQHVAQMRLIVQRCHNDDAQSIRNQFLFLAQILAAVSLMSSPQTLQSAEKILQYVYDAQLVYVEEFDEHPFLEQTLVNIGIFYRSMQKYDAALYYWERVRLIQEKMYLHDREVIIYTLKNIGICQYQRNLYQKAEESYQAALQIIQEIQANPLNDVTEDSKKEDNEQLSQIYYCLYQSAVNRGDKVKGIEYNDQACQVNKELYGVKSINVSNNHFVAAQLYMKTGKIPESREHILQAIESIESVQELNSDEVQHININPKSSQDLILIKMKYRLHLANLDYISSDLDSCLQDIDDALKLTAENTVIPYEHLEEIFKIRVELKAIQKRAKAKKLRTSSLDGSDDKDLQESQTAAQSGVKTSQLLGVFSIIGTTSFLASYLYMKAKN</sequence>
<dbReference type="InterPro" id="IPR011990">
    <property type="entry name" value="TPR-like_helical_dom_sf"/>
</dbReference>
<evidence type="ECO:0000313" key="3">
    <source>
        <dbReference type="EMBL" id="CDW88388.1"/>
    </source>
</evidence>
<dbReference type="Proteomes" id="UP000039865">
    <property type="component" value="Unassembled WGS sequence"/>
</dbReference>
<dbReference type="InterPro" id="IPR019734">
    <property type="entry name" value="TPR_rpt"/>
</dbReference>